<proteinExistence type="predicted"/>
<dbReference type="Gene3D" id="1.10.357.10">
    <property type="entry name" value="Tetracycline Repressor, domain 2"/>
    <property type="match status" value="1"/>
</dbReference>
<dbReference type="PROSITE" id="PS50977">
    <property type="entry name" value="HTH_TETR_2"/>
    <property type="match status" value="1"/>
</dbReference>
<feature type="DNA-binding region" description="H-T-H motif" evidence="2">
    <location>
        <begin position="60"/>
        <end position="79"/>
    </location>
</feature>
<keyword evidence="1 2" id="KW-0238">DNA-binding</keyword>
<dbReference type="EMBL" id="BBIO01000001">
    <property type="protein sequence ID" value="GAK43896.1"/>
    <property type="molecule type" value="Genomic_DNA"/>
</dbReference>
<evidence type="ECO:0000313" key="6">
    <source>
        <dbReference type="Proteomes" id="UP000028702"/>
    </source>
</evidence>
<dbReference type="GO" id="GO:0003677">
    <property type="term" value="F:DNA binding"/>
    <property type="evidence" value="ECO:0007669"/>
    <property type="project" value="UniProtKB-UniRule"/>
</dbReference>
<sequence>MAERKSAAKSGAALAEKDRESPALRAKQGATRQQKRAETEARILDAAHLLLKEDRLAAFSLRGLAARLDMRLSHLQHYFPHASDLLARLFERFIEHDSGVFLQHFEEASGPPEQKLQKALARLLEDEAYLDSCDLFMSEMAALAREDARIARSLERYYAEYRKGAADLLARLNADLPPKKRAERAALVVSLIEGALHLRHPLAEGGGLNAKALAGAICALARM</sequence>
<dbReference type="InterPro" id="IPR009057">
    <property type="entry name" value="Homeodomain-like_sf"/>
</dbReference>
<protein>
    <submittedName>
        <fullName evidence="5">TetR family transcriptional regulator</fullName>
    </submittedName>
</protein>
<evidence type="ECO:0000256" key="2">
    <source>
        <dbReference type="PROSITE-ProRule" id="PRU00335"/>
    </source>
</evidence>
<dbReference type="SUPFAM" id="SSF46689">
    <property type="entry name" value="Homeodomain-like"/>
    <property type="match status" value="1"/>
</dbReference>
<evidence type="ECO:0000256" key="3">
    <source>
        <dbReference type="SAM" id="MobiDB-lite"/>
    </source>
</evidence>
<evidence type="ECO:0000313" key="5">
    <source>
        <dbReference type="EMBL" id="GAK43896.1"/>
    </source>
</evidence>
<dbReference type="AlphaFoldDB" id="A0A081B778"/>
<keyword evidence="6" id="KW-1185">Reference proteome</keyword>
<evidence type="ECO:0000259" key="4">
    <source>
        <dbReference type="PROSITE" id="PS50977"/>
    </source>
</evidence>
<dbReference type="eggNOG" id="COG1309">
    <property type="taxonomic scope" value="Bacteria"/>
</dbReference>
<dbReference type="STRING" id="1333998.M2A_0395"/>
<dbReference type="RefSeq" id="WP_045442142.1">
    <property type="nucleotide sequence ID" value="NZ_BBIO01000001.1"/>
</dbReference>
<comment type="caution">
    <text evidence="5">The sequence shown here is derived from an EMBL/GenBank/DDBJ whole genome shotgun (WGS) entry which is preliminary data.</text>
</comment>
<dbReference type="Gene3D" id="1.10.10.60">
    <property type="entry name" value="Homeodomain-like"/>
    <property type="match status" value="1"/>
</dbReference>
<organism evidence="5 6">
    <name type="scientific">Tepidicaulis marinus</name>
    <dbReference type="NCBI Taxonomy" id="1333998"/>
    <lineage>
        <taxon>Bacteria</taxon>
        <taxon>Pseudomonadati</taxon>
        <taxon>Pseudomonadota</taxon>
        <taxon>Alphaproteobacteria</taxon>
        <taxon>Hyphomicrobiales</taxon>
        <taxon>Parvibaculaceae</taxon>
        <taxon>Tepidicaulis</taxon>
    </lineage>
</organism>
<evidence type="ECO:0000256" key="1">
    <source>
        <dbReference type="ARBA" id="ARBA00023125"/>
    </source>
</evidence>
<dbReference type="InterPro" id="IPR001647">
    <property type="entry name" value="HTH_TetR"/>
</dbReference>
<dbReference type="Proteomes" id="UP000028702">
    <property type="component" value="Unassembled WGS sequence"/>
</dbReference>
<gene>
    <name evidence="5" type="ORF">M2A_0395</name>
</gene>
<reference evidence="5 6" key="1">
    <citation type="submission" date="2014-07" db="EMBL/GenBank/DDBJ databases">
        <title>Tepidicaulis marinum gen. nov., sp. nov., a novel marine bacterium denitrifying nitrate to nitrous oxide strictly under microaerobic conditions.</title>
        <authorList>
            <person name="Takeuchi M."/>
            <person name="Yamagishi T."/>
            <person name="Kamagata Y."/>
            <person name="Oshima K."/>
            <person name="Hattori M."/>
            <person name="Katayama T."/>
            <person name="Hanada S."/>
            <person name="Tamaki H."/>
            <person name="Marumo K."/>
            <person name="Maeda H."/>
            <person name="Nedachi M."/>
            <person name="Iwasaki W."/>
            <person name="Suwa Y."/>
            <person name="Sakata S."/>
        </authorList>
    </citation>
    <scope>NUCLEOTIDE SEQUENCE [LARGE SCALE GENOMIC DNA]</scope>
    <source>
        <strain evidence="5 6">MA2</strain>
    </source>
</reference>
<feature type="domain" description="HTH tetR-type" evidence="4">
    <location>
        <begin position="37"/>
        <end position="97"/>
    </location>
</feature>
<feature type="region of interest" description="Disordered" evidence="3">
    <location>
        <begin position="1"/>
        <end position="37"/>
    </location>
</feature>
<name>A0A081B778_9HYPH</name>
<accession>A0A081B778</accession>